<reference evidence="1 2" key="1">
    <citation type="submission" date="2019-11" db="EMBL/GenBank/DDBJ databases">
        <authorList>
            <person name="Ay H."/>
        </authorList>
    </citation>
    <scope>NUCLEOTIDE SEQUENCE [LARGE SCALE GENOMIC DNA]</scope>
    <source>
        <strain evidence="1 2">BG9H</strain>
    </source>
</reference>
<evidence type="ECO:0008006" key="3">
    <source>
        <dbReference type="Google" id="ProtNLM"/>
    </source>
</evidence>
<keyword evidence="2" id="KW-1185">Reference proteome</keyword>
<dbReference type="EMBL" id="WMBF01000167">
    <property type="protein sequence ID" value="MBW5423211.1"/>
    <property type="molecule type" value="Genomic_DNA"/>
</dbReference>
<protein>
    <recommendedName>
        <fullName evidence="3">Band 7 domain-containing protein</fullName>
    </recommendedName>
</protein>
<gene>
    <name evidence="1" type="ORF">GKQ77_16845</name>
</gene>
<dbReference type="RefSeq" id="WP_219689602.1">
    <property type="nucleotide sequence ID" value="NZ_WMBF01000167.1"/>
</dbReference>
<evidence type="ECO:0000313" key="1">
    <source>
        <dbReference type="EMBL" id="MBW5423211.1"/>
    </source>
</evidence>
<accession>A0ABS6YP51</accession>
<proteinExistence type="predicted"/>
<evidence type="ECO:0000313" key="2">
    <source>
        <dbReference type="Proteomes" id="UP001197114"/>
    </source>
</evidence>
<name>A0ABS6YP51_9ACTN</name>
<sequence>MAMVGLFWIAEGDVYVGAKPSGLAAGVRLTPEGVVALGDKQSAFWPWEDVHSLAIDDVPVRSLKRGVGVAVDLVLTVGLGGGDEAPTMTVRVGGPDGAETELTAYTAAAVGYSATEYDLSRTLLTRLTQGAGTLLTTLTAMAEWGRRHEGGSPRAAGREALLREWLAVADATEPGRGDRSGR</sequence>
<dbReference type="Proteomes" id="UP001197114">
    <property type="component" value="Unassembled WGS sequence"/>
</dbReference>
<comment type="caution">
    <text evidence="1">The sequence shown here is derived from an EMBL/GenBank/DDBJ whole genome shotgun (WGS) entry which is preliminary data.</text>
</comment>
<organism evidence="1 2">
    <name type="scientific">Streptomyces anatolicus</name>
    <dbReference type="NCBI Taxonomy" id="2675858"/>
    <lineage>
        <taxon>Bacteria</taxon>
        <taxon>Bacillati</taxon>
        <taxon>Actinomycetota</taxon>
        <taxon>Actinomycetes</taxon>
        <taxon>Kitasatosporales</taxon>
        <taxon>Streptomycetaceae</taxon>
        <taxon>Streptomyces</taxon>
    </lineage>
</organism>